<dbReference type="Gene3D" id="3.40.190.10">
    <property type="entry name" value="Periplasmic binding protein-like II"/>
    <property type="match status" value="2"/>
</dbReference>
<protein>
    <submittedName>
        <fullName evidence="6">LysR family transcriptional regulator</fullName>
    </submittedName>
</protein>
<evidence type="ECO:0000256" key="1">
    <source>
        <dbReference type="ARBA" id="ARBA00009437"/>
    </source>
</evidence>
<dbReference type="PANTHER" id="PTHR30346">
    <property type="entry name" value="TRANSCRIPTIONAL DUAL REGULATOR HCAR-RELATED"/>
    <property type="match status" value="1"/>
</dbReference>
<dbReference type="Proteomes" id="UP000500755">
    <property type="component" value="Chromosome"/>
</dbReference>
<feature type="domain" description="HTH lysR-type" evidence="5">
    <location>
        <begin position="2"/>
        <end position="59"/>
    </location>
</feature>
<dbReference type="SUPFAM" id="SSF46785">
    <property type="entry name" value="Winged helix' DNA-binding domain"/>
    <property type="match status" value="1"/>
</dbReference>
<accession>A0A858ZVZ4</accession>
<dbReference type="Gene3D" id="1.10.10.10">
    <property type="entry name" value="Winged helix-like DNA-binding domain superfamily/Winged helix DNA-binding domain"/>
    <property type="match status" value="1"/>
</dbReference>
<keyword evidence="2" id="KW-0805">Transcription regulation</keyword>
<organism evidence="6 7">
    <name type="scientific">Alicycliphilus denitrificans</name>
    <dbReference type="NCBI Taxonomy" id="179636"/>
    <lineage>
        <taxon>Bacteria</taxon>
        <taxon>Pseudomonadati</taxon>
        <taxon>Pseudomonadota</taxon>
        <taxon>Betaproteobacteria</taxon>
        <taxon>Burkholderiales</taxon>
        <taxon>Comamonadaceae</taxon>
        <taxon>Alicycliphilus</taxon>
    </lineage>
</organism>
<dbReference type="EMBL" id="CP051298">
    <property type="protein sequence ID" value="QKD44917.1"/>
    <property type="molecule type" value="Genomic_DNA"/>
</dbReference>
<dbReference type="CDD" id="cd08414">
    <property type="entry name" value="PBP2_LTTR_aromatics_like"/>
    <property type="match status" value="1"/>
</dbReference>
<proteinExistence type="inferred from homology"/>
<dbReference type="PROSITE" id="PS50931">
    <property type="entry name" value="HTH_LYSR"/>
    <property type="match status" value="1"/>
</dbReference>
<keyword evidence="4" id="KW-0804">Transcription</keyword>
<dbReference type="PRINTS" id="PR00039">
    <property type="entry name" value="HTHLYSR"/>
</dbReference>
<evidence type="ECO:0000313" key="7">
    <source>
        <dbReference type="Proteomes" id="UP000500755"/>
    </source>
</evidence>
<dbReference type="InterPro" id="IPR036390">
    <property type="entry name" value="WH_DNA-bd_sf"/>
</dbReference>
<dbReference type="Pfam" id="PF03466">
    <property type="entry name" value="LysR_substrate"/>
    <property type="match status" value="1"/>
</dbReference>
<evidence type="ECO:0000313" key="6">
    <source>
        <dbReference type="EMBL" id="QKD44917.1"/>
    </source>
</evidence>
<dbReference type="FunFam" id="1.10.10.10:FF:000001">
    <property type="entry name" value="LysR family transcriptional regulator"/>
    <property type="match status" value="1"/>
</dbReference>
<dbReference type="Pfam" id="PF00126">
    <property type="entry name" value="HTH_1"/>
    <property type="match status" value="1"/>
</dbReference>
<dbReference type="GO" id="GO:0003700">
    <property type="term" value="F:DNA-binding transcription factor activity"/>
    <property type="evidence" value="ECO:0007669"/>
    <property type="project" value="InterPro"/>
</dbReference>
<reference evidence="6 7" key="1">
    <citation type="submission" date="2020-05" db="EMBL/GenBank/DDBJ databases">
        <title>Complete genome sequence of Alicycliphilus denitrificans DP3.</title>
        <authorList>
            <person name="Chen X."/>
        </authorList>
    </citation>
    <scope>NUCLEOTIDE SEQUENCE [LARGE SCALE GENOMIC DNA]</scope>
    <source>
        <strain evidence="6 7">DP3</strain>
    </source>
</reference>
<evidence type="ECO:0000256" key="4">
    <source>
        <dbReference type="ARBA" id="ARBA00023163"/>
    </source>
</evidence>
<dbReference type="RefSeq" id="WP_168728006.1">
    <property type="nucleotide sequence ID" value="NZ_CP051298.1"/>
</dbReference>
<dbReference type="InterPro" id="IPR000847">
    <property type="entry name" value="LysR_HTH_N"/>
</dbReference>
<evidence type="ECO:0000256" key="3">
    <source>
        <dbReference type="ARBA" id="ARBA00023125"/>
    </source>
</evidence>
<dbReference type="GO" id="GO:0003677">
    <property type="term" value="F:DNA binding"/>
    <property type="evidence" value="ECO:0007669"/>
    <property type="project" value="UniProtKB-KW"/>
</dbReference>
<gene>
    <name evidence="6" type="ORF">HF896_15475</name>
</gene>
<dbReference type="AlphaFoldDB" id="A0A858ZVZ4"/>
<name>A0A858ZVZ4_9BURK</name>
<evidence type="ECO:0000259" key="5">
    <source>
        <dbReference type="PROSITE" id="PS50931"/>
    </source>
</evidence>
<sequence length="295" mass="32915">MIELRHLRYFIAVAEDLNFRRAAERIHIDQSPLSRTIRDLEEELGVPLFVRQPRRLQLTPAGMKLLAECRKLLIRLERVKRTVRHTHALYQAPLSIGVADGIAQPRLSECLNRWRLVAPEVPLEIAEMRARELADALRNEEVDVGFSYGVPDDDAIAQTPAWSYHVMALLPSGHELAGRSAIPLPELLSFPLLSCSEERLPGLLGQMQSIVHKHTDHPTLAGAASTLSGYVTRIAAGAGVGLADAGHTWALQRDDVLAVPLAEEEYITTFVLHKHQRFGIAEPLQRFLAHVRTLS</sequence>
<dbReference type="PANTHER" id="PTHR30346:SF0">
    <property type="entry name" value="HCA OPERON TRANSCRIPTIONAL ACTIVATOR HCAR"/>
    <property type="match status" value="1"/>
</dbReference>
<evidence type="ECO:0000256" key="2">
    <source>
        <dbReference type="ARBA" id="ARBA00023015"/>
    </source>
</evidence>
<comment type="similarity">
    <text evidence="1">Belongs to the LysR transcriptional regulatory family.</text>
</comment>
<dbReference type="InterPro" id="IPR005119">
    <property type="entry name" value="LysR_subst-bd"/>
</dbReference>
<dbReference type="GO" id="GO:0032993">
    <property type="term" value="C:protein-DNA complex"/>
    <property type="evidence" value="ECO:0007669"/>
    <property type="project" value="TreeGrafter"/>
</dbReference>
<dbReference type="InterPro" id="IPR036388">
    <property type="entry name" value="WH-like_DNA-bd_sf"/>
</dbReference>
<keyword evidence="3" id="KW-0238">DNA-binding</keyword>
<dbReference type="SUPFAM" id="SSF53850">
    <property type="entry name" value="Periplasmic binding protein-like II"/>
    <property type="match status" value="1"/>
</dbReference>